<gene>
    <name evidence="2" type="ORF">ONZ51_g7906</name>
</gene>
<dbReference type="InterPro" id="IPR011009">
    <property type="entry name" value="Kinase-like_dom_sf"/>
</dbReference>
<dbReference type="PANTHER" id="PTHR36091">
    <property type="entry name" value="ALTERED INHERITANCE OF MITOCHONDRIA PROTEIN 9, MITOCHONDRIAL"/>
    <property type="match status" value="1"/>
</dbReference>
<reference evidence="2" key="1">
    <citation type="submission" date="2022-11" db="EMBL/GenBank/DDBJ databases">
        <title>Genome Sequence of Cubamyces cubensis.</title>
        <authorList>
            <person name="Buettner E."/>
        </authorList>
    </citation>
    <scope>NUCLEOTIDE SEQUENCE</scope>
    <source>
        <strain evidence="2">MPL-01</strain>
    </source>
</reference>
<feature type="domain" description="Aminoglycoside phosphotransferase" evidence="1">
    <location>
        <begin position="25"/>
        <end position="285"/>
    </location>
</feature>
<dbReference type="AlphaFoldDB" id="A0AAD7TPP6"/>
<organism evidence="2 3">
    <name type="scientific">Trametes cubensis</name>
    <dbReference type="NCBI Taxonomy" id="1111947"/>
    <lineage>
        <taxon>Eukaryota</taxon>
        <taxon>Fungi</taxon>
        <taxon>Dikarya</taxon>
        <taxon>Basidiomycota</taxon>
        <taxon>Agaricomycotina</taxon>
        <taxon>Agaricomycetes</taxon>
        <taxon>Polyporales</taxon>
        <taxon>Polyporaceae</taxon>
        <taxon>Trametes</taxon>
    </lineage>
</organism>
<evidence type="ECO:0000313" key="3">
    <source>
        <dbReference type="Proteomes" id="UP001215151"/>
    </source>
</evidence>
<dbReference type="Pfam" id="PF01636">
    <property type="entry name" value="APH"/>
    <property type="match status" value="1"/>
</dbReference>
<evidence type="ECO:0000313" key="2">
    <source>
        <dbReference type="EMBL" id="KAJ8473370.1"/>
    </source>
</evidence>
<dbReference type="InterPro" id="IPR051035">
    <property type="entry name" value="Mito_inheritance_9"/>
</dbReference>
<accession>A0AAD7TPP6</accession>
<dbReference type="PANTHER" id="PTHR36091:SF2">
    <property type="entry name" value="AMINOGLYCOSIDE PHOSPHOTRANSFERASE DOMAIN-CONTAINING PROTEIN"/>
    <property type="match status" value="1"/>
</dbReference>
<proteinExistence type="predicted"/>
<protein>
    <recommendedName>
        <fullName evidence="1">Aminoglycoside phosphotransferase domain-containing protein</fullName>
    </recommendedName>
</protein>
<keyword evidence="3" id="KW-1185">Reference proteome</keyword>
<name>A0AAD7TPP6_9APHY</name>
<dbReference type="InterPro" id="IPR002575">
    <property type="entry name" value="Aminoglycoside_PTrfase"/>
</dbReference>
<sequence length="508" mass="57584">MKNNALVDVATQAAGANRCTSIDKVQDGILNRVLSLKFDNDAELIAKIPFPVAGPKHFCTASEVATMDYLRTEHGIPTPIVRAWCSRAESSPVGIEYILYDKIPGVQLALLDRNDLPLEDDPFIEVLLTIQAIETRLAAVVFSQIGSIYYKEDVPEPLRNRPLYAKWITPKANSARFCIGPTVDREFWRAGRSALNIDRGPWPDARSWMSALGACARASIASHPDEQFKQEYDALISDYEQLVPYIAPKNNKHFILWHPDFYPRNILISEGRPSLLNGIIDWQGAIVTLDFIQLMIPPVYDCEPHPLVVWSDSPEELPTLAEDLNSLDDDKKQDALLAYRRAERKRVHEIILWGKDPTLAKEMFDMRGAVAKRSFLQPAFAITRGMTEGLTIIRKSFLECRTMWPLVKGEDVPFPLDIPDADVQRIDQEWDLLVREEKSRSEILEGLGIDAASDGSVDANRYDAIKHAFDEAKARALEKVIDPEERRRLSRHWPWPEEHLSLSAELCH</sequence>
<evidence type="ECO:0000259" key="1">
    <source>
        <dbReference type="Pfam" id="PF01636"/>
    </source>
</evidence>
<dbReference type="EMBL" id="JAPEVG010000225">
    <property type="protein sequence ID" value="KAJ8473370.1"/>
    <property type="molecule type" value="Genomic_DNA"/>
</dbReference>
<dbReference type="GO" id="GO:0005739">
    <property type="term" value="C:mitochondrion"/>
    <property type="evidence" value="ECO:0007669"/>
    <property type="project" value="TreeGrafter"/>
</dbReference>
<dbReference type="Proteomes" id="UP001215151">
    <property type="component" value="Unassembled WGS sequence"/>
</dbReference>
<dbReference type="SUPFAM" id="SSF56112">
    <property type="entry name" value="Protein kinase-like (PK-like)"/>
    <property type="match status" value="1"/>
</dbReference>
<comment type="caution">
    <text evidence="2">The sequence shown here is derived from an EMBL/GenBank/DDBJ whole genome shotgun (WGS) entry which is preliminary data.</text>
</comment>